<keyword evidence="8 11" id="KW-0012">Acyltransferase</keyword>
<feature type="domain" description="Thiolase N-terminal" evidence="12">
    <location>
        <begin position="5"/>
        <end position="268"/>
    </location>
</feature>
<evidence type="ECO:0000256" key="3">
    <source>
        <dbReference type="ARBA" id="ARBA00010982"/>
    </source>
</evidence>
<dbReference type="PROSITE" id="PS00098">
    <property type="entry name" value="THIOLASE_1"/>
    <property type="match status" value="1"/>
</dbReference>
<dbReference type="InterPro" id="IPR002155">
    <property type="entry name" value="Thiolase"/>
</dbReference>
<evidence type="ECO:0000256" key="2">
    <source>
        <dbReference type="ARBA" id="ARBA00005071"/>
    </source>
</evidence>
<evidence type="ECO:0000313" key="14">
    <source>
        <dbReference type="EMBL" id="NVP58410.1"/>
    </source>
</evidence>
<sequence>MTDAFICDYIRTPIGRYGGSLSSVRADDLGAVPLKALMERNGGVDWEAVDDVIYGCANQAGEDNRNVARMSLLLAGLPVSVTGTTINRLCGSGMDALIAAARAVKSGEAELMIAGGVESMSRAPFVMPKAETAFSRSAAVYDTTIGWRFVNPLMKAQYGVDSMPETGDNVAIDYKVSRVDQDAFAVRSQEKAARAQANGRLEKEIVPVFVPQKKGDPVAVSQDEHPRATSLEALAKRKPVNRMEGATVTAGNASGVNDGAAALIVASAAAAKKYGLTPIARIVGGATAGVPPRVMGIGPAPASRKLLDRIGWSAAELDVIELNEAFASQGLATLRQLGIADDDPRANANGGAIALGHPLGMSGARIAGTAALELALSGKRRALATMCIGVGQGIAVALERV</sequence>
<gene>
    <name evidence="14" type="primary">pcaF</name>
    <name evidence="14" type="ORF">HV823_24550</name>
</gene>
<evidence type="ECO:0000313" key="15">
    <source>
        <dbReference type="Proteomes" id="UP000659172"/>
    </source>
</evidence>
<comment type="catalytic activity">
    <reaction evidence="10">
        <text>succinyl-CoA + acetyl-CoA = 3-oxoadipyl-CoA + CoA</text>
        <dbReference type="Rhea" id="RHEA:19481"/>
        <dbReference type="ChEBI" id="CHEBI:57287"/>
        <dbReference type="ChEBI" id="CHEBI:57288"/>
        <dbReference type="ChEBI" id="CHEBI:57292"/>
        <dbReference type="ChEBI" id="CHEBI:57348"/>
        <dbReference type="EC" id="2.3.1.174"/>
    </reaction>
</comment>
<feature type="domain" description="Thiolase C-terminal" evidence="13">
    <location>
        <begin position="276"/>
        <end position="400"/>
    </location>
</feature>
<organism evidence="14 15">
    <name type="scientific">Mycoplana rhizolycopersici</name>
    <dbReference type="NCBI Taxonomy" id="2746702"/>
    <lineage>
        <taxon>Bacteria</taxon>
        <taxon>Pseudomonadati</taxon>
        <taxon>Pseudomonadota</taxon>
        <taxon>Alphaproteobacteria</taxon>
        <taxon>Hyphomicrobiales</taxon>
        <taxon>Rhizobiaceae</taxon>
        <taxon>Mycoplana</taxon>
    </lineage>
</organism>
<dbReference type="InterPro" id="IPR020615">
    <property type="entry name" value="Thiolase_acyl_enz_int_AS"/>
</dbReference>
<dbReference type="InterPro" id="IPR016039">
    <property type="entry name" value="Thiolase-like"/>
</dbReference>
<accession>A0ABX2QL44</accession>
<protein>
    <recommendedName>
        <fullName evidence="5">Beta-ketoadipyl-CoA thiolase</fullName>
        <ecNumber evidence="4">2.3.1.174</ecNumber>
    </recommendedName>
    <alternativeName>
        <fullName evidence="9">3-oxoadipyl-CoA thiolase</fullName>
    </alternativeName>
</protein>
<evidence type="ECO:0000259" key="12">
    <source>
        <dbReference type="Pfam" id="PF00108"/>
    </source>
</evidence>
<dbReference type="Pfam" id="PF02803">
    <property type="entry name" value="Thiolase_C"/>
    <property type="match status" value="1"/>
</dbReference>
<evidence type="ECO:0000256" key="11">
    <source>
        <dbReference type="RuleBase" id="RU003557"/>
    </source>
</evidence>
<dbReference type="Pfam" id="PF00108">
    <property type="entry name" value="Thiolase_N"/>
    <property type="match status" value="1"/>
</dbReference>
<dbReference type="EC" id="2.3.1.174" evidence="4"/>
<dbReference type="SUPFAM" id="SSF53901">
    <property type="entry name" value="Thiolase-like"/>
    <property type="match status" value="2"/>
</dbReference>
<evidence type="ECO:0000256" key="5">
    <source>
        <dbReference type="ARBA" id="ARBA00016181"/>
    </source>
</evidence>
<dbReference type="InterPro" id="IPR020616">
    <property type="entry name" value="Thiolase_N"/>
</dbReference>
<proteinExistence type="inferred from homology"/>
<dbReference type="PIRSF" id="PIRSF000429">
    <property type="entry name" value="Ac-CoA_Ac_transf"/>
    <property type="match status" value="1"/>
</dbReference>
<keyword evidence="6 11" id="KW-0808">Transferase</keyword>
<dbReference type="InterPro" id="IPR012793">
    <property type="entry name" value="PcaF"/>
</dbReference>
<comment type="function">
    <text evidence="1">Catalyzes thiolytic cleavage of beta-ketoadipyl-CoA to succinyl-CoA and acetyl-CoA.</text>
</comment>
<evidence type="ECO:0000256" key="7">
    <source>
        <dbReference type="ARBA" id="ARBA00022797"/>
    </source>
</evidence>
<keyword evidence="15" id="KW-1185">Reference proteome</keyword>
<evidence type="ECO:0000256" key="1">
    <source>
        <dbReference type="ARBA" id="ARBA00003720"/>
    </source>
</evidence>
<evidence type="ECO:0000256" key="9">
    <source>
        <dbReference type="ARBA" id="ARBA00041222"/>
    </source>
</evidence>
<dbReference type="InterPro" id="IPR020610">
    <property type="entry name" value="Thiolase_AS"/>
</dbReference>
<comment type="pathway">
    <text evidence="2">Aromatic compound metabolism; beta-ketoadipate pathway; acetyl-CoA and succinyl-CoA from 3-oxoadipate: step 2/2.</text>
</comment>
<dbReference type="RefSeq" id="WP_176952305.1">
    <property type="nucleotide sequence ID" value="NZ_JABXYK010000025.1"/>
</dbReference>
<dbReference type="PANTHER" id="PTHR18919">
    <property type="entry name" value="ACETYL-COA C-ACYLTRANSFERASE"/>
    <property type="match status" value="1"/>
</dbReference>
<evidence type="ECO:0000256" key="4">
    <source>
        <dbReference type="ARBA" id="ARBA00012233"/>
    </source>
</evidence>
<reference evidence="14 15" key="1">
    <citation type="submission" date="2020-06" db="EMBL/GenBank/DDBJ databases">
        <title>Rhizobium sp.nov. isolated from the tomato plant.</title>
        <authorList>
            <person name="Thin K.K."/>
            <person name="Zhang X."/>
            <person name="He S."/>
        </authorList>
    </citation>
    <scope>NUCLEOTIDE SEQUENCE [LARGE SCALE GENOMIC DNA]</scope>
    <source>
        <strain evidence="14 15">DBTS2</strain>
    </source>
</reference>
<dbReference type="PROSITE" id="PS00099">
    <property type="entry name" value="THIOLASE_3"/>
    <property type="match status" value="1"/>
</dbReference>
<evidence type="ECO:0000256" key="10">
    <source>
        <dbReference type="ARBA" id="ARBA00048527"/>
    </source>
</evidence>
<keyword evidence="7" id="KW-0058">Aromatic hydrocarbons catabolism</keyword>
<dbReference type="PANTHER" id="PTHR18919:SF107">
    <property type="entry name" value="ACETYL-COA ACETYLTRANSFERASE, CYTOSOLIC"/>
    <property type="match status" value="1"/>
</dbReference>
<name>A0ABX2QL44_9HYPH</name>
<dbReference type="InterPro" id="IPR020617">
    <property type="entry name" value="Thiolase_C"/>
</dbReference>
<comment type="caution">
    <text evidence="14">The sequence shown here is derived from an EMBL/GenBank/DDBJ whole genome shotgun (WGS) entry which is preliminary data.</text>
</comment>
<comment type="similarity">
    <text evidence="3 11">Belongs to the thiolase-like superfamily. Thiolase family.</text>
</comment>
<dbReference type="GO" id="GO:0033812">
    <property type="term" value="F:3-oxoadipyl-CoA thiolase activity"/>
    <property type="evidence" value="ECO:0007669"/>
    <property type="project" value="UniProtKB-EC"/>
</dbReference>
<dbReference type="NCBIfam" id="NF006551">
    <property type="entry name" value="PRK09050.1"/>
    <property type="match status" value="1"/>
</dbReference>
<evidence type="ECO:0000259" key="13">
    <source>
        <dbReference type="Pfam" id="PF02803"/>
    </source>
</evidence>
<dbReference type="NCBIfam" id="TIGR02430">
    <property type="entry name" value="pcaF"/>
    <property type="match status" value="1"/>
</dbReference>
<dbReference type="InterPro" id="IPR020613">
    <property type="entry name" value="Thiolase_CS"/>
</dbReference>
<dbReference type="Proteomes" id="UP000659172">
    <property type="component" value="Unassembled WGS sequence"/>
</dbReference>
<dbReference type="PROSITE" id="PS00737">
    <property type="entry name" value="THIOLASE_2"/>
    <property type="match status" value="1"/>
</dbReference>
<dbReference type="CDD" id="cd00751">
    <property type="entry name" value="thiolase"/>
    <property type="match status" value="1"/>
</dbReference>
<dbReference type="Gene3D" id="3.40.47.10">
    <property type="match status" value="1"/>
</dbReference>
<evidence type="ECO:0000256" key="6">
    <source>
        <dbReference type="ARBA" id="ARBA00022679"/>
    </source>
</evidence>
<evidence type="ECO:0000256" key="8">
    <source>
        <dbReference type="ARBA" id="ARBA00023315"/>
    </source>
</evidence>
<dbReference type="EMBL" id="JABXYK010000025">
    <property type="protein sequence ID" value="NVP58410.1"/>
    <property type="molecule type" value="Genomic_DNA"/>
</dbReference>
<dbReference type="NCBIfam" id="TIGR01930">
    <property type="entry name" value="AcCoA-C-Actrans"/>
    <property type="match status" value="1"/>
</dbReference>